<protein>
    <submittedName>
        <fullName evidence="2">Uncharacterized protein</fullName>
    </submittedName>
</protein>
<proteinExistence type="predicted"/>
<dbReference type="Proteomes" id="UP000295509">
    <property type="component" value="Unassembled WGS sequence"/>
</dbReference>
<accession>A0A4V3HE25</accession>
<keyword evidence="3" id="KW-1185">Reference proteome</keyword>
<dbReference type="AlphaFoldDB" id="A0A4V3HE25"/>
<evidence type="ECO:0000256" key="1">
    <source>
        <dbReference type="SAM" id="MobiDB-lite"/>
    </source>
</evidence>
<gene>
    <name evidence="2" type="ORF">BX592_11795</name>
</gene>
<dbReference type="SUPFAM" id="SSF52172">
    <property type="entry name" value="CheY-like"/>
    <property type="match status" value="1"/>
</dbReference>
<evidence type="ECO:0000313" key="2">
    <source>
        <dbReference type="EMBL" id="TDY43893.1"/>
    </source>
</evidence>
<name>A0A4V3HE25_9BURK</name>
<dbReference type="InterPro" id="IPR011006">
    <property type="entry name" value="CheY-like_superfamily"/>
</dbReference>
<comment type="caution">
    <text evidence="2">The sequence shown here is derived from an EMBL/GenBank/DDBJ whole genome shotgun (WGS) entry which is preliminary data.</text>
</comment>
<reference evidence="2 3" key="1">
    <citation type="submission" date="2019-03" db="EMBL/GenBank/DDBJ databases">
        <title>Genomic Encyclopedia of Type Strains, Phase III (KMG-III): the genomes of soil and plant-associated and newly described type strains.</title>
        <authorList>
            <person name="Whitman W."/>
        </authorList>
    </citation>
    <scope>NUCLEOTIDE SEQUENCE [LARGE SCALE GENOMIC DNA]</scope>
    <source>
        <strain evidence="2 3">LMG 29544</strain>
    </source>
</reference>
<evidence type="ECO:0000313" key="3">
    <source>
        <dbReference type="Proteomes" id="UP000295509"/>
    </source>
</evidence>
<feature type="region of interest" description="Disordered" evidence="1">
    <location>
        <begin position="1"/>
        <end position="25"/>
    </location>
</feature>
<organism evidence="2 3">
    <name type="scientific">Paraburkholderia rhizosphaerae</name>
    <dbReference type="NCBI Taxonomy" id="480658"/>
    <lineage>
        <taxon>Bacteria</taxon>
        <taxon>Pseudomonadati</taxon>
        <taxon>Pseudomonadota</taxon>
        <taxon>Betaproteobacteria</taxon>
        <taxon>Burkholderiales</taxon>
        <taxon>Burkholderiaceae</taxon>
        <taxon>Paraburkholderia</taxon>
    </lineage>
</organism>
<dbReference type="EMBL" id="SORE01000017">
    <property type="protein sequence ID" value="TDY43893.1"/>
    <property type="molecule type" value="Genomic_DNA"/>
</dbReference>
<sequence length="219" mass="24703">MVTVMRRWPSKHSRETIGRSQFKRGSDAVPVPAGISERACREFEASLATLQSVTEKMHRVEDSSGVDSIEFAQALDTYRRARLVWLSNEMQLRSDAVCTRARALPPRRVLIVVSACEPIAASYALLLRLKGYRVMSAQGRTELDAMLTRFAPEAVLLDLDTRFGRKIAYAVRVRQRMRGARVVGLASRPRMVSQNRLLDVTLRKPAPLRILMEALQPVN</sequence>